<dbReference type="InterPro" id="IPR000073">
    <property type="entry name" value="AB_hydrolase_1"/>
</dbReference>
<proteinExistence type="inferred from homology"/>
<dbReference type="PANTHER" id="PTHR43248">
    <property type="entry name" value="2-SUCCINYL-6-HYDROXY-2,4-CYCLOHEXADIENE-1-CARBOXYLATE SYNTHASE"/>
    <property type="match status" value="1"/>
</dbReference>
<dbReference type="KEGG" id="sxn:IAG42_34685"/>
<accession>A0A7H1BHP5</accession>
<keyword evidence="2" id="KW-0732">Signal</keyword>
<feature type="region of interest" description="Disordered" evidence="4">
    <location>
        <begin position="83"/>
        <end position="104"/>
    </location>
</feature>
<dbReference type="InterPro" id="IPR051601">
    <property type="entry name" value="Serine_prot/Carboxylest_S33"/>
</dbReference>
<dbReference type="Pfam" id="PF08386">
    <property type="entry name" value="Abhydrolase_4"/>
    <property type="match status" value="1"/>
</dbReference>
<dbReference type="Pfam" id="PF00561">
    <property type="entry name" value="Abhydrolase_1"/>
    <property type="match status" value="1"/>
</dbReference>
<organism evidence="7 8">
    <name type="scientific">Streptomyces xanthii</name>
    <dbReference type="NCBI Taxonomy" id="2768069"/>
    <lineage>
        <taxon>Bacteria</taxon>
        <taxon>Bacillati</taxon>
        <taxon>Actinomycetota</taxon>
        <taxon>Actinomycetes</taxon>
        <taxon>Kitasatosporales</taxon>
        <taxon>Streptomycetaceae</taxon>
        <taxon>Streptomyces</taxon>
    </lineage>
</organism>
<dbReference type="Gene3D" id="3.40.50.1820">
    <property type="entry name" value="alpha/beta hydrolase"/>
    <property type="match status" value="1"/>
</dbReference>
<evidence type="ECO:0000313" key="7">
    <source>
        <dbReference type="EMBL" id="QNS08250.1"/>
    </source>
</evidence>
<evidence type="ECO:0000256" key="3">
    <source>
        <dbReference type="ARBA" id="ARBA00022801"/>
    </source>
</evidence>
<evidence type="ECO:0000259" key="6">
    <source>
        <dbReference type="Pfam" id="PF08386"/>
    </source>
</evidence>
<feature type="domain" description="AB hydrolase-1" evidence="5">
    <location>
        <begin position="166"/>
        <end position="322"/>
    </location>
</feature>
<dbReference type="InterPro" id="IPR029058">
    <property type="entry name" value="AB_hydrolase_fold"/>
</dbReference>
<dbReference type="InterPro" id="IPR013595">
    <property type="entry name" value="Pept_S33_TAP-like_C"/>
</dbReference>
<dbReference type="PANTHER" id="PTHR43248:SF29">
    <property type="entry name" value="TRIPEPTIDYL AMINOPEPTIDASE"/>
    <property type="match status" value="1"/>
</dbReference>
<reference evidence="7 8" key="1">
    <citation type="submission" date="2020-09" db="EMBL/GenBank/DDBJ databases">
        <title>A novel species.</title>
        <authorList>
            <person name="Gao J."/>
        </authorList>
    </citation>
    <scope>NUCLEOTIDE SEQUENCE [LARGE SCALE GENOMIC DNA]</scope>
    <source>
        <strain evidence="7 8">CRXT-Y-14</strain>
    </source>
</reference>
<dbReference type="AlphaFoldDB" id="A0A7H1BHP5"/>
<name>A0A7H1BHP5_9ACTN</name>
<evidence type="ECO:0000256" key="2">
    <source>
        <dbReference type="ARBA" id="ARBA00022729"/>
    </source>
</evidence>
<keyword evidence="3 7" id="KW-0378">Hydrolase</keyword>
<dbReference type="EMBL" id="CP061281">
    <property type="protein sequence ID" value="QNS08250.1"/>
    <property type="molecule type" value="Genomic_DNA"/>
</dbReference>
<dbReference type="SUPFAM" id="SSF53474">
    <property type="entry name" value="alpha/beta-Hydrolases"/>
    <property type="match status" value="1"/>
</dbReference>
<keyword evidence="8" id="KW-1185">Reference proteome</keyword>
<comment type="similarity">
    <text evidence="1">Belongs to the peptidase S33 family.</text>
</comment>
<dbReference type="GO" id="GO:0016787">
    <property type="term" value="F:hydrolase activity"/>
    <property type="evidence" value="ECO:0007669"/>
    <property type="project" value="UniProtKB-KW"/>
</dbReference>
<gene>
    <name evidence="7" type="ORF">IAG42_34685</name>
</gene>
<evidence type="ECO:0000313" key="8">
    <source>
        <dbReference type="Proteomes" id="UP000516428"/>
    </source>
</evidence>
<evidence type="ECO:0000256" key="1">
    <source>
        <dbReference type="ARBA" id="ARBA00010088"/>
    </source>
</evidence>
<dbReference type="Proteomes" id="UP000516428">
    <property type="component" value="Chromosome"/>
</dbReference>
<sequence>MCHNSPLFSAWLNSSATPVVAFGPRTGLTERDLIDNRFHCHLAGATPRRHPASWNVTPVTPAARSRRVLCALTATAATLATFSTPTRAAPAPRTESAETHTGAHPSASLRFGACPESVPTPPAPDRVECGTLDVPLDRDEPGGGKRIGIAVSRVPASGTPGERRGILLVNPGGPGGSGLPYAVTKRAKLPESVRRAYDVIGFDPRGTGHSAPADCGATGGLFDSPGADPVPVGKAAEKTYLASLDRMADDCAAGVADALPHLSTAATVRDMDAVRAALGESRTSFLGVSYGSYLGAAYAARFPHRVDRMVLDSVVGPWDWHDFDVRQSRELLRQREVFFAWAARHENRFGLGGDAAAVRSAYERTRRGLAARPQDGFGPAEFDRAVYRALGRTERWAPLADGVRAYLRDGGVAGLRPAEPFGNPGSRTFEAANRSVKCADGPGPTPSRVIADLHRIRREDPQPVLTGWEAAACAYWHHRPHRRTPLGSPAAPPVLLVASEHDPVTPIEGARQLRHRLPGSRLITLREDYSHGVFASRGNPCVDRATAAYLIGGTVPRTDVHCTGPGLPTP</sequence>
<feature type="domain" description="Peptidase S33 tripeptidyl aminopeptidase-like C-terminal" evidence="6">
    <location>
        <begin position="468"/>
        <end position="562"/>
    </location>
</feature>
<evidence type="ECO:0000259" key="5">
    <source>
        <dbReference type="Pfam" id="PF00561"/>
    </source>
</evidence>
<protein>
    <submittedName>
        <fullName evidence="7">Alpha/beta fold hydrolase</fullName>
    </submittedName>
</protein>
<evidence type="ECO:0000256" key="4">
    <source>
        <dbReference type="SAM" id="MobiDB-lite"/>
    </source>
</evidence>